<protein>
    <submittedName>
        <fullName evidence="1">ELWxxDGT repeat protein</fullName>
    </submittedName>
</protein>
<sequence length="980" mass="105904">MKQLLLFTLSATLYVASLTGQGKPKLWTNLDIGNNATTSIGSIYGFGSNVIATARQNDPDAGDGPYFLIDPVTGNRTNLVEPNESITENLYGTRDQGLENLEFVETNGELYAFRNEPPTAVYRYEDGRFNTFVQGTNLRYENLAVNNGTAYIVAADYDNGQFYLLSSDGTADGTRVLGSVPAVRSNLSSVKCQLETNETGLLFTVTANSNTEHLYGYQFATESLTAITFLGEDVALSSSEFSGSGQRTRRTLAYHDGHYYFWGFSSGGSQFLKINAATFVADTASIPQPAGSDFRFRQILFLNYGDELIAQVDGVFSSHQSPLVRLNDAGEWVPLPGSTEISGPVASPFVHDNVAYFTNETGDSNFELLAYDGDRLRSVASYEGNSLSYEIYPAGDWFFVAENSDYNLTYTALDLTAGTENPPSITTNWDRYSGLGAGTTTTVGESLIFFDDDGDGLRRWTPGENPAPTIIPTGLPIINDWEEPVVNLLGHDPVSEDVIVFVDEYDIIAISQGGETTNLDPDEAFNLDSGDKFISVSGRLFIRDFDAGTLEHVAGALREPIYSIPARNYTGPEPELSFIQQIAPDRYVAQVLGDLRNETGSNRAFVDVAADALTVTLLPGDEVNDFFFLSVGNDPAYFQSAQTSDAAGTYRHTVTDADGAVLFTFTDPAEFFLDGVDDSYFYLKSSTFIDQTELLVFNRLGTVGSLAATIAIPDDFEEVNDAAPLGGSLLLTLRRSDGRSRFYLAQPATETLEEITMVLADPFNDLTGGALPITGRSVFPGLGGGIGLELFASDGTIAGTTLLADINPGSARSDPDNFVGKDGFVFFSATGPSGNELYRVTPAGTVELLADIFPGVRSGSPRDLLFSGDDLFFMARNPADKYVEVYQLPLALMTSTETFATTPPLVFPNPVGQGTCTVRAPEGLSISHVEVYAADGRSVLARRVSDAPSVSLQLAGLPPGQYWLRTRYTDGRVSISGVVR</sequence>
<gene>
    <name evidence="1" type="ORF">GGR27_003139</name>
</gene>
<reference evidence="1 2" key="1">
    <citation type="submission" date="2020-03" db="EMBL/GenBank/DDBJ databases">
        <title>Genomic Encyclopedia of Type Strains, Phase IV (KMG-IV): sequencing the most valuable type-strain genomes for metagenomic binning, comparative biology and taxonomic classification.</title>
        <authorList>
            <person name="Goeker M."/>
        </authorList>
    </citation>
    <scope>NUCLEOTIDE SEQUENCE [LARGE SCALE GENOMIC DNA]</scope>
    <source>
        <strain evidence="1 2">DSM 105096</strain>
    </source>
</reference>
<dbReference type="Proteomes" id="UP000770785">
    <property type="component" value="Unassembled WGS sequence"/>
</dbReference>
<name>A0ABX0XEJ1_9BACT</name>
<accession>A0ABX0XEJ1</accession>
<evidence type="ECO:0000313" key="1">
    <source>
        <dbReference type="EMBL" id="NJC27622.1"/>
    </source>
</evidence>
<comment type="caution">
    <text evidence="1">The sequence shown here is derived from an EMBL/GenBank/DDBJ whole genome shotgun (WGS) entry which is preliminary data.</text>
</comment>
<dbReference type="RefSeq" id="WP_168038884.1">
    <property type="nucleotide sequence ID" value="NZ_JAATJH010000005.1"/>
</dbReference>
<keyword evidence="2" id="KW-1185">Reference proteome</keyword>
<dbReference type="EMBL" id="JAATJH010000005">
    <property type="protein sequence ID" value="NJC27622.1"/>
    <property type="molecule type" value="Genomic_DNA"/>
</dbReference>
<evidence type="ECO:0000313" key="2">
    <source>
        <dbReference type="Proteomes" id="UP000770785"/>
    </source>
</evidence>
<proteinExistence type="predicted"/>
<organism evidence="1 2">
    <name type="scientific">Neolewinella antarctica</name>
    <dbReference type="NCBI Taxonomy" id="442734"/>
    <lineage>
        <taxon>Bacteria</taxon>
        <taxon>Pseudomonadati</taxon>
        <taxon>Bacteroidota</taxon>
        <taxon>Saprospiria</taxon>
        <taxon>Saprospirales</taxon>
        <taxon>Lewinellaceae</taxon>
        <taxon>Neolewinella</taxon>
    </lineage>
</organism>